<sequence length="89" mass="10432">MENTSHPQKRESNIMKEQPNTAEYGQGNSPKSIKTMTQQRRNENYPIQNNCLEVHRFIKILSFLSNQEHHLDITDSTILQRGITFNMQT</sequence>
<evidence type="ECO:0000256" key="1">
    <source>
        <dbReference type="SAM" id="MobiDB-lite"/>
    </source>
</evidence>
<reference evidence="2 3" key="1">
    <citation type="journal article" date="2006" name="Science">
        <title>The genome of black cottonwood, Populus trichocarpa (Torr. &amp; Gray).</title>
        <authorList>
            <person name="Tuskan G.A."/>
            <person name="Difazio S."/>
            <person name="Jansson S."/>
            <person name="Bohlmann J."/>
            <person name="Grigoriev I."/>
            <person name="Hellsten U."/>
            <person name="Putnam N."/>
            <person name="Ralph S."/>
            <person name="Rombauts S."/>
            <person name="Salamov A."/>
            <person name="Schein J."/>
            <person name="Sterck L."/>
            <person name="Aerts A."/>
            <person name="Bhalerao R.R."/>
            <person name="Bhalerao R.P."/>
            <person name="Blaudez D."/>
            <person name="Boerjan W."/>
            <person name="Brun A."/>
            <person name="Brunner A."/>
            <person name="Busov V."/>
            <person name="Campbell M."/>
            <person name="Carlson J."/>
            <person name="Chalot M."/>
            <person name="Chapman J."/>
            <person name="Chen G.L."/>
            <person name="Cooper D."/>
            <person name="Coutinho P.M."/>
            <person name="Couturier J."/>
            <person name="Covert S."/>
            <person name="Cronk Q."/>
            <person name="Cunningham R."/>
            <person name="Davis J."/>
            <person name="Degroeve S."/>
            <person name="Dejardin A."/>
            <person name="Depamphilis C."/>
            <person name="Detter J."/>
            <person name="Dirks B."/>
            <person name="Dubchak I."/>
            <person name="Duplessis S."/>
            <person name="Ehlting J."/>
            <person name="Ellis B."/>
            <person name="Gendler K."/>
            <person name="Goodstein D."/>
            <person name="Gribskov M."/>
            <person name="Grimwood J."/>
            <person name="Groover A."/>
            <person name="Gunter L."/>
            <person name="Hamberger B."/>
            <person name="Heinze B."/>
            <person name="Helariutta Y."/>
            <person name="Henrissat B."/>
            <person name="Holligan D."/>
            <person name="Holt R."/>
            <person name="Huang W."/>
            <person name="Islam-Faridi N."/>
            <person name="Jones S."/>
            <person name="Jones-Rhoades M."/>
            <person name="Jorgensen R."/>
            <person name="Joshi C."/>
            <person name="Kangasjarvi J."/>
            <person name="Karlsson J."/>
            <person name="Kelleher C."/>
            <person name="Kirkpatrick R."/>
            <person name="Kirst M."/>
            <person name="Kohler A."/>
            <person name="Kalluri U."/>
            <person name="Larimer F."/>
            <person name="Leebens-Mack J."/>
            <person name="Leple J.C."/>
            <person name="Locascio P."/>
            <person name="Lou Y."/>
            <person name="Lucas S."/>
            <person name="Martin F."/>
            <person name="Montanini B."/>
            <person name="Napoli C."/>
            <person name="Nelson D.R."/>
            <person name="Nelson C."/>
            <person name="Nieminen K."/>
            <person name="Nilsson O."/>
            <person name="Pereda V."/>
            <person name="Peter G."/>
            <person name="Philippe R."/>
            <person name="Pilate G."/>
            <person name="Poliakov A."/>
            <person name="Razumovskaya J."/>
            <person name="Richardson P."/>
            <person name="Rinaldi C."/>
            <person name="Ritland K."/>
            <person name="Rouze P."/>
            <person name="Ryaboy D."/>
            <person name="Schmutz J."/>
            <person name="Schrader J."/>
            <person name="Segerman B."/>
            <person name="Shin H."/>
            <person name="Siddiqui A."/>
            <person name="Sterky F."/>
            <person name="Terry A."/>
            <person name="Tsai C.J."/>
            <person name="Uberbacher E."/>
            <person name="Unneberg P."/>
            <person name="Vahala J."/>
            <person name="Wall K."/>
            <person name="Wessler S."/>
            <person name="Yang G."/>
            <person name="Yin T."/>
            <person name="Douglas C."/>
            <person name="Marra M."/>
            <person name="Sandberg G."/>
            <person name="Van de Peer Y."/>
            <person name="Rokhsar D."/>
        </authorList>
    </citation>
    <scope>NUCLEOTIDE SEQUENCE [LARGE SCALE GENOMIC DNA]</scope>
    <source>
        <strain evidence="3">cv. Nisqually</strain>
    </source>
</reference>
<feature type="region of interest" description="Disordered" evidence="1">
    <location>
        <begin position="1"/>
        <end position="40"/>
    </location>
</feature>
<dbReference type="InParanoid" id="A0A2K1ZH46"/>
<proteinExistence type="predicted"/>
<gene>
    <name evidence="2" type="ORF">POPTR_008G143300</name>
</gene>
<feature type="compositionally biased region" description="Polar residues" evidence="1">
    <location>
        <begin position="18"/>
        <end position="40"/>
    </location>
</feature>
<protein>
    <submittedName>
        <fullName evidence="2">Uncharacterized protein</fullName>
    </submittedName>
</protein>
<dbReference type="Proteomes" id="UP000006729">
    <property type="component" value="Chromosome 8"/>
</dbReference>
<name>A0A2K1ZH46_POPTR</name>
<organism evidence="2 3">
    <name type="scientific">Populus trichocarpa</name>
    <name type="common">Western balsam poplar</name>
    <name type="synonym">Populus balsamifera subsp. trichocarpa</name>
    <dbReference type="NCBI Taxonomy" id="3694"/>
    <lineage>
        <taxon>Eukaryota</taxon>
        <taxon>Viridiplantae</taxon>
        <taxon>Streptophyta</taxon>
        <taxon>Embryophyta</taxon>
        <taxon>Tracheophyta</taxon>
        <taxon>Spermatophyta</taxon>
        <taxon>Magnoliopsida</taxon>
        <taxon>eudicotyledons</taxon>
        <taxon>Gunneridae</taxon>
        <taxon>Pentapetalae</taxon>
        <taxon>rosids</taxon>
        <taxon>fabids</taxon>
        <taxon>Malpighiales</taxon>
        <taxon>Salicaceae</taxon>
        <taxon>Saliceae</taxon>
        <taxon>Populus</taxon>
    </lineage>
</organism>
<evidence type="ECO:0000313" key="2">
    <source>
        <dbReference type="EMBL" id="PNT24604.1"/>
    </source>
</evidence>
<keyword evidence="3" id="KW-1185">Reference proteome</keyword>
<dbReference type="AlphaFoldDB" id="A0A2K1ZH46"/>
<evidence type="ECO:0000313" key="3">
    <source>
        <dbReference type="Proteomes" id="UP000006729"/>
    </source>
</evidence>
<dbReference type="EMBL" id="CM009297">
    <property type="protein sequence ID" value="PNT24604.1"/>
    <property type="molecule type" value="Genomic_DNA"/>
</dbReference>
<accession>A0A2K1ZH46</accession>